<dbReference type="EMBL" id="CP128400">
    <property type="protein sequence ID" value="WJW69579.1"/>
    <property type="molecule type" value="Genomic_DNA"/>
</dbReference>
<organism evidence="2 4">
    <name type="scientific">Candidatus Chlorohelix allophototropha</name>
    <dbReference type="NCBI Taxonomy" id="3003348"/>
    <lineage>
        <taxon>Bacteria</taxon>
        <taxon>Bacillati</taxon>
        <taxon>Chloroflexota</taxon>
        <taxon>Chloroflexia</taxon>
        <taxon>Candidatus Chloroheliales</taxon>
        <taxon>Candidatus Chloroheliaceae</taxon>
        <taxon>Candidatus Chlorohelix</taxon>
    </lineage>
</organism>
<reference evidence="3" key="2">
    <citation type="journal article" date="2024" name="Nature">
        <title>Anoxygenic phototroph of the Chloroflexota uses a type I reaction centre.</title>
        <authorList>
            <person name="Tsuji J.M."/>
            <person name="Shaw N.A."/>
            <person name="Nagashima S."/>
            <person name="Venkiteswaran J.J."/>
            <person name="Schiff S.L."/>
            <person name="Watanabe T."/>
            <person name="Fukui M."/>
            <person name="Hanada S."/>
            <person name="Tank M."/>
            <person name="Neufeld J.D."/>
        </authorList>
    </citation>
    <scope>NUCLEOTIDE SEQUENCE</scope>
    <source>
        <strain evidence="3">L227-S17</strain>
    </source>
</reference>
<dbReference type="AlphaFoldDB" id="A0A8T7M6F4"/>
<dbReference type="PANTHER" id="PTHR15020">
    <property type="entry name" value="FLAVIN REDUCTASE-RELATED"/>
    <property type="match status" value="1"/>
</dbReference>
<evidence type="ECO:0000259" key="1">
    <source>
        <dbReference type="Pfam" id="PF13460"/>
    </source>
</evidence>
<proteinExistence type="predicted"/>
<sequence>MKIAIVGANGKTGFQTILKALDMGHSVTAIVRNPATISLKHECLQIKRADLLSENTALEEAIAGHDAVISAIGISSGLNAKVTLYSKGTDRLIKALSNKGVKRLVCISSIGIDQEKDPNIPFIFQDVLFPLIFSNSAADMRKMESSIKDSELNWTIIRPAGLTNKLPTWKYRIAVAPSLPRPYVISRADVADFMIKALDKPEYFRQTVSLAD</sequence>
<dbReference type="Proteomes" id="UP001431572">
    <property type="component" value="Chromosome 2"/>
</dbReference>
<feature type="domain" description="NAD(P)-binding" evidence="1">
    <location>
        <begin position="7"/>
        <end position="201"/>
    </location>
</feature>
<dbReference type="InterPro" id="IPR036291">
    <property type="entry name" value="NAD(P)-bd_dom_sf"/>
</dbReference>
<protein>
    <submittedName>
        <fullName evidence="2">SDR family oxidoreductase</fullName>
    </submittedName>
</protein>
<evidence type="ECO:0000313" key="4">
    <source>
        <dbReference type="Proteomes" id="UP000521676"/>
    </source>
</evidence>
<dbReference type="CDD" id="cd05244">
    <property type="entry name" value="BVR-B_like_SDR_a"/>
    <property type="match status" value="1"/>
</dbReference>
<keyword evidence="5" id="KW-1185">Reference proteome</keyword>
<dbReference type="EMBL" id="JACATZ010000003">
    <property type="protein sequence ID" value="NWJ47674.1"/>
    <property type="molecule type" value="Genomic_DNA"/>
</dbReference>
<dbReference type="Gene3D" id="3.40.50.720">
    <property type="entry name" value="NAD(P)-binding Rossmann-like Domain"/>
    <property type="match status" value="1"/>
</dbReference>
<evidence type="ECO:0000313" key="3">
    <source>
        <dbReference type="EMBL" id="WJW69579.1"/>
    </source>
</evidence>
<evidence type="ECO:0000313" key="2">
    <source>
        <dbReference type="EMBL" id="NWJ47674.1"/>
    </source>
</evidence>
<name>A0A8T7M6F4_9CHLR</name>
<gene>
    <name evidence="2" type="ORF">HXX08_17610</name>
    <name evidence="3" type="ORF">OZ401_003205</name>
</gene>
<dbReference type="RefSeq" id="WP_341471461.1">
    <property type="nucleotide sequence ID" value="NZ_CP128400.1"/>
</dbReference>
<reference evidence="2 4" key="1">
    <citation type="submission" date="2020-06" db="EMBL/GenBank/DDBJ databases">
        <title>Anoxygenic phototrophic Chloroflexota member uses a Type I reaction center.</title>
        <authorList>
            <person name="Tsuji J.M."/>
            <person name="Shaw N.A."/>
            <person name="Nagashima S."/>
            <person name="Venkiteswaran J."/>
            <person name="Schiff S.L."/>
            <person name="Hanada S."/>
            <person name="Tank M."/>
            <person name="Neufeld J.D."/>
        </authorList>
    </citation>
    <scope>NUCLEOTIDE SEQUENCE [LARGE SCALE GENOMIC DNA]</scope>
    <source>
        <strain evidence="2">L227-S17</strain>
    </source>
</reference>
<dbReference type="Pfam" id="PF13460">
    <property type="entry name" value="NAD_binding_10"/>
    <property type="match status" value="1"/>
</dbReference>
<evidence type="ECO:0000313" key="5">
    <source>
        <dbReference type="Proteomes" id="UP001431572"/>
    </source>
</evidence>
<dbReference type="Proteomes" id="UP000521676">
    <property type="component" value="Unassembled WGS sequence"/>
</dbReference>
<accession>A0A8T7M6F4</accession>
<dbReference type="InterPro" id="IPR016040">
    <property type="entry name" value="NAD(P)-bd_dom"/>
</dbReference>
<dbReference type="PANTHER" id="PTHR15020:SF50">
    <property type="entry name" value="UPF0659 PROTEIN YMR090W"/>
    <property type="match status" value="1"/>
</dbReference>
<dbReference type="SUPFAM" id="SSF51735">
    <property type="entry name" value="NAD(P)-binding Rossmann-fold domains"/>
    <property type="match status" value="1"/>
</dbReference>